<accession>A0A318J1T2</accession>
<dbReference type="OrthoDB" id="8779021at2"/>
<dbReference type="AlphaFoldDB" id="A0A318J1T2"/>
<proteinExistence type="predicted"/>
<name>A0A318J1T2_9BURK</name>
<evidence type="ECO:0000313" key="2">
    <source>
        <dbReference type="Proteomes" id="UP000247792"/>
    </source>
</evidence>
<dbReference type="EMBL" id="QJKB01000014">
    <property type="protein sequence ID" value="PXX37888.1"/>
    <property type="molecule type" value="Genomic_DNA"/>
</dbReference>
<reference evidence="1 2" key="1">
    <citation type="submission" date="2018-05" db="EMBL/GenBank/DDBJ databases">
        <title>Genomic Encyclopedia of Type Strains, Phase IV (KMG-IV): sequencing the most valuable type-strain genomes for metagenomic binning, comparative biology and taxonomic classification.</title>
        <authorList>
            <person name="Goeker M."/>
        </authorList>
    </citation>
    <scope>NUCLEOTIDE SEQUENCE [LARGE SCALE GENOMIC DNA]</scope>
    <source>
        <strain evidence="1 2">DSM 19792</strain>
    </source>
</reference>
<keyword evidence="2" id="KW-1185">Reference proteome</keyword>
<gene>
    <name evidence="1" type="ORF">DFR42_11447</name>
</gene>
<evidence type="ECO:0000313" key="1">
    <source>
        <dbReference type="EMBL" id="PXX37888.1"/>
    </source>
</evidence>
<organism evidence="1 2">
    <name type="scientific">Undibacterium pigrum</name>
    <dbReference type="NCBI Taxonomy" id="401470"/>
    <lineage>
        <taxon>Bacteria</taxon>
        <taxon>Pseudomonadati</taxon>
        <taxon>Pseudomonadota</taxon>
        <taxon>Betaproteobacteria</taxon>
        <taxon>Burkholderiales</taxon>
        <taxon>Oxalobacteraceae</taxon>
        <taxon>Undibacterium</taxon>
    </lineage>
</organism>
<dbReference type="Proteomes" id="UP000247792">
    <property type="component" value="Unassembled WGS sequence"/>
</dbReference>
<sequence>MNSRLQAKTIERTPTMHYKNYDIFVIAFPRPDGHWSASGEVQKYGAEGLEIAQQFSGSFKAASETQAKLAVIRDAKMKIDAILAELN</sequence>
<comment type="caution">
    <text evidence="1">The sequence shown here is derived from an EMBL/GenBank/DDBJ whole genome shotgun (WGS) entry which is preliminary data.</text>
</comment>
<protein>
    <submittedName>
        <fullName evidence="1">Uncharacterized protein</fullName>
    </submittedName>
</protein>
<dbReference type="RefSeq" id="WP_110257857.1">
    <property type="nucleotide sequence ID" value="NZ_QJKB01000014.1"/>
</dbReference>